<protein>
    <submittedName>
        <fullName evidence="2">Uncharacterized protein</fullName>
    </submittedName>
</protein>
<dbReference type="Proteomes" id="UP001285521">
    <property type="component" value="Unassembled WGS sequence"/>
</dbReference>
<proteinExistence type="predicted"/>
<name>A0ABU4T2L2_9PSEU</name>
<feature type="transmembrane region" description="Helical" evidence="1">
    <location>
        <begin position="42"/>
        <end position="60"/>
    </location>
</feature>
<gene>
    <name evidence="2" type="ORF">SK803_19425</name>
</gene>
<evidence type="ECO:0000313" key="2">
    <source>
        <dbReference type="EMBL" id="MDX8032391.1"/>
    </source>
</evidence>
<dbReference type="EMBL" id="JAXAVW010000015">
    <property type="protein sequence ID" value="MDX8032391.1"/>
    <property type="molecule type" value="Genomic_DNA"/>
</dbReference>
<keyword evidence="1" id="KW-0472">Membrane</keyword>
<evidence type="ECO:0000313" key="3">
    <source>
        <dbReference type="Proteomes" id="UP001285521"/>
    </source>
</evidence>
<feature type="transmembrane region" description="Helical" evidence="1">
    <location>
        <begin position="12"/>
        <end position="30"/>
    </location>
</feature>
<evidence type="ECO:0000256" key="1">
    <source>
        <dbReference type="SAM" id="Phobius"/>
    </source>
</evidence>
<keyword evidence="3" id="KW-1185">Reference proteome</keyword>
<comment type="caution">
    <text evidence="2">The sequence shown here is derived from an EMBL/GenBank/DDBJ whole genome shotgun (WGS) entry which is preliminary data.</text>
</comment>
<reference evidence="2 3" key="1">
    <citation type="submission" date="2023-11" db="EMBL/GenBank/DDBJ databases">
        <title>Lentzea sokolovensis, sp. nov., Lentzea kristufkii, sp. nov., and Lentzea miocenensis, sp. nov., rare actinobacteria from Sokolov Coal Basin, Miocene lacustrine sediment, Czech Republic.</title>
        <authorList>
            <person name="Lara A."/>
            <person name="Kotroba L."/>
            <person name="Nouioui I."/>
            <person name="Neumann-Schaal M."/>
            <person name="Mast Y."/>
            <person name="Chronakova A."/>
        </authorList>
    </citation>
    <scope>NUCLEOTIDE SEQUENCE [LARGE SCALE GENOMIC DNA]</scope>
    <source>
        <strain evidence="2 3">BCCO 10_0856</strain>
    </source>
</reference>
<accession>A0ABU4T2L2</accession>
<sequence>MAEHEPSVRRGIDVIGMVFGIGGLLMAAYILSNGLFWFDFRWALGGTAILVGVVLLTNSLRRRGRSE</sequence>
<dbReference type="RefSeq" id="WP_319967434.1">
    <property type="nucleotide sequence ID" value="NZ_JAXAVW010000015.1"/>
</dbReference>
<keyword evidence="1" id="KW-0812">Transmembrane</keyword>
<organism evidence="2 3">
    <name type="scientific">Lentzea miocenica</name>
    <dbReference type="NCBI Taxonomy" id="3095431"/>
    <lineage>
        <taxon>Bacteria</taxon>
        <taxon>Bacillati</taxon>
        <taxon>Actinomycetota</taxon>
        <taxon>Actinomycetes</taxon>
        <taxon>Pseudonocardiales</taxon>
        <taxon>Pseudonocardiaceae</taxon>
        <taxon>Lentzea</taxon>
    </lineage>
</organism>
<keyword evidence="1" id="KW-1133">Transmembrane helix</keyword>